<feature type="domain" description="Helix-turn-helix" evidence="1">
    <location>
        <begin position="2"/>
        <end position="43"/>
    </location>
</feature>
<comment type="caution">
    <text evidence="2">The sequence shown here is derived from an EMBL/GenBank/DDBJ whole genome shotgun (WGS) entry which is preliminary data.</text>
</comment>
<proteinExistence type="predicted"/>
<dbReference type="NCBIfam" id="TIGR01764">
    <property type="entry name" value="excise"/>
    <property type="match status" value="1"/>
</dbReference>
<name>A0AAW4W1X9_9FIRM</name>
<gene>
    <name evidence="2" type="ORF">LKD22_11520</name>
</gene>
<dbReference type="AlphaFoldDB" id="A0AAW4W1X9"/>
<dbReference type="RefSeq" id="WP_227601161.1">
    <property type="nucleotide sequence ID" value="NZ_JAJEPX010000050.1"/>
</dbReference>
<dbReference type="InterPro" id="IPR041657">
    <property type="entry name" value="HTH_17"/>
</dbReference>
<dbReference type="Proteomes" id="UP001298753">
    <property type="component" value="Unassembled WGS sequence"/>
</dbReference>
<evidence type="ECO:0000313" key="3">
    <source>
        <dbReference type="Proteomes" id="UP001298753"/>
    </source>
</evidence>
<reference evidence="2 3" key="1">
    <citation type="submission" date="2021-10" db="EMBL/GenBank/DDBJ databases">
        <title>Anaerobic single-cell dispensing facilitates the cultivation of human gut bacteria.</title>
        <authorList>
            <person name="Afrizal A."/>
        </authorList>
    </citation>
    <scope>NUCLEOTIDE SEQUENCE [LARGE SCALE GENOMIC DNA]</scope>
    <source>
        <strain evidence="2 3">CLA-AA-H270</strain>
    </source>
</reference>
<dbReference type="EMBL" id="JAJEPX010000050">
    <property type="protein sequence ID" value="MCC2177742.1"/>
    <property type="molecule type" value="Genomic_DNA"/>
</dbReference>
<dbReference type="GO" id="GO:0003677">
    <property type="term" value="F:DNA binding"/>
    <property type="evidence" value="ECO:0007669"/>
    <property type="project" value="InterPro"/>
</dbReference>
<dbReference type="InterPro" id="IPR010093">
    <property type="entry name" value="SinI_DNA-bd"/>
</dbReference>
<evidence type="ECO:0000259" key="1">
    <source>
        <dbReference type="Pfam" id="PF12728"/>
    </source>
</evidence>
<organism evidence="2 3">
    <name type="scientific">Agathobaculum butyriciproducens</name>
    <dbReference type="NCBI Taxonomy" id="1628085"/>
    <lineage>
        <taxon>Bacteria</taxon>
        <taxon>Bacillati</taxon>
        <taxon>Bacillota</taxon>
        <taxon>Clostridia</taxon>
        <taxon>Eubacteriales</taxon>
        <taxon>Butyricicoccaceae</taxon>
        <taxon>Agathobaculum</taxon>
    </lineage>
</organism>
<evidence type="ECO:0000313" key="2">
    <source>
        <dbReference type="EMBL" id="MCC2177742.1"/>
    </source>
</evidence>
<sequence>MAELLGISRSAAYALFHREDFPTLKIGRRLLVTHDALMQWLKEDAAKKSA</sequence>
<keyword evidence="3" id="KW-1185">Reference proteome</keyword>
<protein>
    <submittedName>
        <fullName evidence="2">Helix-turn-helix domain-containing protein</fullName>
    </submittedName>
</protein>
<accession>A0AAW4W1X9</accession>
<dbReference type="Pfam" id="PF12728">
    <property type="entry name" value="HTH_17"/>
    <property type="match status" value="1"/>
</dbReference>